<evidence type="ECO:0000256" key="1">
    <source>
        <dbReference type="SAM" id="Phobius"/>
    </source>
</evidence>
<reference evidence="2 3" key="1">
    <citation type="journal article" date="2018" name="Nat. Ecol. Evol.">
        <title>Shark genomes provide insights into elasmobranch evolution and the origin of vertebrates.</title>
        <authorList>
            <person name="Hara Y"/>
            <person name="Yamaguchi K"/>
            <person name="Onimaru K"/>
            <person name="Kadota M"/>
            <person name="Koyanagi M"/>
            <person name="Keeley SD"/>
            <person name="Tatsumi K"/>
            <person name="Tanaka K"/>
            <person name="Motone F"/>
            <person name="Kageyama Y"/>
            <person name="Nozu R"/>
            <person name="Adachi N"/>
            <person name="Nishimura O"/>
            <person name="Nakagawa R"/>
            <person name="Tanegashima C"/>
            <person name="Kiyatake I"/>
            <person name="Matsumoto R"/>
            <person name="Murakumo K"/>
            <person name="Nishida K"/>
            <person name="Terakita A"/>
            <person name="Kuratani S"/>
            <person name="Sato K"/>
            <person name="Hyodo S Kuraku.S."/>
        </authorList>
    </citation>
    <scope>NUCLEOTIDE SEQUENCE [LARGE SCALE GENOMIC DNA]</scope>
</reference>
<accession>A0A401PXI3</accession>
<gene>
    <name evidence="2" type="ORF">scyTo_0016755</name>
</gene>
<dbReference type="Proteomes" id="UP000288216">
    <property type="component" value="Unassembled WGS sequence"/>
</dbReference>
<keyword evidence="3" id="KW-1185">Reference proteome</keyword>
<sequence>MTLRLAAERISLLTGKTGIQNRKALQSSLKAKPCTNMNCSCEVHEGIKVFQLVLYIPAFIVGLILNLIM</sequence>
<dbReference type="AlphaFoldDB" id="A0A401PXI3"/>
<dbReference type="EMBL" id="BFAA01010335">
    <property type="protein sequence ID" value="GCB77849.1"/>
    <property type="molecule type" value="Genomic_DNA"/>
</dbReference>
<feature type="transmembrane region" description="Helical" evidence="1">
    <location>
        <begin position="49"/>
        <end position="68"/>
    </location>
</feature>
<keyword evidence="1" id="KW-0812">Transmembrane</keyword>
<proteinExistence type="predicted"/>
<comment type="caution">
    <text evidence="2">The sequence shown here is derived from an EMBL/GenBank/DDBJ whole genome shotgun (WGS) entry which is preliminary data.</text>
</comment>
<protein>
    <submittedName>
        <fullName evidence="2">Uncharacterized protein</fullName>
    </submittedName>
</protein>
<evidence type="ECO:0000313" key="2">
    <source>
        <dbReference type="EMBL" id="GCB77849.1"/>
    </source>
</evidence>
<name>A0A401PXI3_SCYTO</name>
<organism evidence="2 3">
    <name type="scientific">Scyliorhinus torazame</name>
    <name type="common">Cloudy catshark</name>
    <name type="synonym">Catulus torazame</name>
    <dbReference type="NCBI Taxonomy" id="75743"/>
    <lineage>
        <taxon>Eukaryota</taxon>
        <taxon>Metazoa</taxon>
        <taxon>Chordata</taxon>
        <taxon>Craniata</taxon>
        <taxon>Vertebrata</taxon>
        <taxon>Chondrichthyes</taxon>
        <taxon>Elasmobranchii</taxon>
        <taxon>Galeomorphii</taxon>
        <taxon>Galeoidea</taxon>
        <taxon>Carcharhiniformes</taxon>
        <taxon>Scyliorhinidae</taxon>
        <taxon>Scyliorhinus</taxon>
    </lineage>
</organism>
<keyword evidence="1" id="KW-0472">Membrane</keyword>
<keyword evidence="1" id="KW-1133">Transmembrane helix</keyword>
<evidence type="ECO:0000313" key="3">
    <source>
        <dbReference type="Proteomes" id="UP000288216"/>
    </source>
</evidence>